<keyword evidence="4" id="KW-0067">ATP-binding</keyword>
<dbReference type="Pfam" id="PF00069">
    <property type="entry name" value="Pkinase"/>
    <property type="match status" value="1"/>
</dbReference>
<dbReference type="GO" id="GO:0004674">
    <property type="term" value="F:protein serine/threonine kinase activity"/>
    <property type="evidence" value="ECO:0007669"/>
    <property type="project" value="TreeGrafter"/>
</dbReference>
<dbReference type="GO" id="GO:0005524">
    <property type="term" value="F:ATP binding"/>
    <property type="evidence" value="ECO:0007669"/>
    <property type="project" value="UniProtKB-KW"/>
</dbReference>
<dbReference type="InterPro" id="IPR008266">
    <property type="entry name" value="Tyr_kinase_AS"/>
</dbReference>
<keyword evidence="1" id="KW-0808">Transferase</keyword>
<name>A0A4P2QS11_SORCE</name>
<dbReference type="Proteomes" id="UP000295497">
    <property type="component" value="Chromosome"/>
</dbReference>
<feature type="region of interest" description="Disordered" evidence="5">
    <location>
        <begin position="407"/>
        <end position="439"/>
    </location>
</feature>
<evidence type="ECO:0000256" key="3">
    <source>
        <dbReference type="ARBA" id="ARBA00022777"/>
    </source>
</evidence>
<evidence type="ECO:0000256" key="5">
    <source>
        <dbReference type="SAM" id="MobiDB-lite"/>
    </source>
</evidence>
<dbReference type="PROSITE" id="PS00109">
    <property type="entry name" value="PROTEIN_KINASE_TYR"/>
    <property type="match status" value="1"/>
</dbReference>
<protein>
    <recommendedName>
        <fullName evidence="7">Protein kinase domain-containing protein</fullName>
    </recommendedName>
</protein>
<feature type="transmembrane region" description="Helical" evidence="6">
    <location>
        <begin position="476"/>
        <end position="497"/>
    </location>
</feature>
<evidence type="ECO:0000256" key="1">
    <source>
        <dbReference type="ARBA" id="ARBA00022679"/>
    </source>
</evidence>
<sequence length="513" mass="54747">MWRRGQVRGVPGVGRLRQWMARRPSSLRAFGMPARAELGAPEQPWRPREMDLPMGDGGYALLARLSAGGMAELFLACRRGPAGIAHPVVVKRLRPEARRDPSIVRMFLREAWISARLQHPNVIRFHDFVFHEGRHHLVVEYVPGCDLAAAARALFSEGRPFPIEAALEIGVGVLRALGHAHALRDDGGQLVGLVHRDVSPQNVLLSLEGEIKLIDFGVAEMTAMRGILDEVFPLGSPGSAGGAAPSSDAPTVKGKLGYVAPEQLRGQSIDARADLFAVGVILFELLTGRRLFHRKDDGATMRAVLSGEVPAIAPLRPACPALLEEAVRRALARDPDDRFEAAAQMEEALAEVLASVRRAPGGGDEPSSSERGLLAGQEIAALVREVASGRDRHRSLLVRGCRRSAGIRGRPGARRALTSRSGDDRGEAAPAARGPDAGAGEAAIEIERGEGRDAVTPHCAVTPHWRDARPPRRARLLQWLVIAAVTFAAGALAGRAIGALDGGAAPASRGAPR</sequence>
<organism evidence="8 9">
    <name type="scientific">Sorangium cellulosum</name>
    <name type="common">Polyangium cellulosum</name>
    <dbReference type="NCBI Taxonomy" id="56"/>
    <lineage>
        <taxon>Bacteria</taxon>
        <taxon>Pseudomonadati</taxon>
        <taxon>Myxococcota</taxon>
        <taxon>Polyangia</taxon>
        <taxon>Polyangiales</taxon>
        <taxon>Polyangiaceae</taxon>
        <taxon>Sorangium</taxon>
    </lineage>
</organism>
<gene>
    <name evidence="8" type="ORF">SOCE836_049850</name>
</gene>
<reference evidence="8 9" key="1">
    <citation type="submission" date="2015-09" db="EMBL/GenBank/DDBJ databases">
        <title>Sorangium comparison.</title>
        <authorList>
            <person name="Zaburannyi N."/>
            <person name="Bunk B."/>
            <person name="Overmann J."/>
            <person name="Mueller R."/>
        </authorList>
    </citation>
    <scope>NUCLEOTIDE SEQUENCE [LARGE SCALE GENOMIC DNA]</scope>
    <source>
        <strain evidence="8 9">So ce836</strain>
    </source>
</reference>
<dbReference type="EMBL" id="CP012672">
    <property type="protein sequence ID" value="AUX32838.1"/>
    <property type="molecule type" value="Genomic_DNA"/>
</dbReference>
<keyword evidence="3" id="KW-0418">Kinase</keyword>
<dbReference type="InterPro" id="IPR011009">
    <property type="entry name" value="Kinase-like_dom_sf"/>
</dbReference>
<proteinExistence type="predicted"/>
<dbReference type="Gene3D" id="1.10.510.10">
    <property type="entry name" value="Transferase(Phosphotransferase) domain 1"/>
    <property type="match status" value="1"/>
</dbReference>
<keyword evidence="2" id="KW-0547">Nucleotide-binding</keyword>
<keyword evidence="6" id="KW-0472">Membrane</keyword>
<evidence type="ECO:0000256" key="2">
    <source>
        <dbReference type="ARBA" id="ARBA00022741"/>
    </source>
</evidence>
<dbReference type="PANTHER" id="PTHR43289:SF6">
    <property type="entry name" value="SERINE_THREONINE-PROTEIN KINASE NEKL-3"/>
    <property type="match status" value="1"/>
</dbReference>
<evidence type="ECO:0000256" key="6">
    <source>
        <dbReference type="SAM" id="Phobius"/>
    </source>
</evidence>
<feature type="domain" description="Protein kinase" evidence="7">
    <location>
        <begin position="59"/>
        <end position="353"/>
    </location>
</feature>
<feature type="compositionally biased region" description="Low complexity" evidence="5">
    <location>
        <begin position="428"/>
        <end position="439"/>
    </location>
</feature>
<dbReference type="CDD" id="cd14014">
    <property type="entry name" value="STKc_PknB_like"/>
    <property type="match status" value="1"/>
</dbReference>
<dbReference type="InterPro" id="IPR000719">
    <property type="entry name" value="Prot_kinase_dom"/>
</dbReference>
<dbReference type="SUPFAM" id="SSF56112">
    <property type="entry name" value="Protein kinase-like (PK-like)"/>
    <property type="match status" value="1"/>
</dbReference>
<dbReference type="AlphaFoldDB" id="A0A4P2QS11"/>
<dbReference type="Gene3D" id="3.30.200.20">
    <property type="entry name" value="Phosphorylase Kinase, domain 1"/>
    <property type="match status" value="1"/>
</dbReference>
<keyword evidence="6" id="KW-1133">Transmembrane helix</keyword>
<dbReference type="PANTHER" id="PTHR43289">
    <property type="entry name" value="MITOGEN-ACTIVATED PROTEIN KINASE KINASE KINASE 20-RELATED"/>
    <property type="match status" value="1"/>
</dbReference>
<evidence type="ECO:0000259" key="7">
    <source>
        <dbReference type="PROSITE" id="PS50011"/>
    </source>
</evidence>
<keyword evidence="6" id="KW-0812">Transmembrane</keyword>
<evidence type="ECO:0000313" key="8">
    <source>
        <dbReference type="EMBL" id="AUX32838.1"/>
    </source>
</evidence>
<feature type="compositionally biased region" description="Low complexity" evidence="5">
    <location>
        <begin position="407"/>
        <end position="416"/>
    </location>
</feature>
<accession>A0A4P2QS11</accession>
<evidence type="ECO:0000313" key="9">
    <source>
        <dbReference type="Proteomes" id="UP000295497"/>
    </source>
</evidence>
<evidence type="ECO:0000256" key="4">
    <source>
        <dbReference type="ARBA" id="ARBA00022840"/>
    </source>
</evidence>
<dbReference type="PROSITE" id="PS50011">
    <property type="entry name" value="PROTEIN_KINASE_DOM"/>
    <property type="match status" value="1"/>
</dbReference>